<dbReference type="OrthoDB" id="6682367at2759"/>
<gene>
    <name evidence="1" type="primary">HaOG208445</name>
    <name evidence="1" type="ORF">B5X24_HaOG208445</name>
</gene>
<name>A0A2W1BK41_HELAM</name>
<sequence length="79" mass="9298">MASASVMLVQPKGELWERIRVELNENVNTRDQDLAAIKEWLRKQPHLPDEWGVNSIIDYQPKRRYYGNNQEGNYKKTAP</sequence>
<reference evidence="1 2" key="1">
    <citation type="journal article" date="2017" name="BMC Biol.">
        <title>Genomic innovations, transcriptional plasticity and gene loss underlying the evolution and divergence of two highly polyphagous and invasive Helicoverpa pest species.</title>
        <authorList>
            <person name="Pearce S.L."/>
            <person name="Clarke D.F."/>
            <person name="East P.D."/>
            <person name="Elfekih S."/>
            <person name="Gordon K.H."/>
            <person name="Jermiin L.S."/>
            <person name="McGaughran A."/>
            <person name="Oakeshott J.G."/>
            <person name="Papanikolaou A."/>
            <person name="Perera O.P."/>
            <person name="Rane R.V."/>
            <person name="Richards S."/>
            <person name="Tay W.T."/>
            <person name="Walsh T.K."/>
            <person name="Anderson A."/>
            <person name="Anderson C.J."/>
            <person name="Asgari S."/>
            <person name="Board P.G."/>
            <person name="Bretschneider A."/>
            <person name="Campbell P.M."/>
            <person name="Chertemps T."/>
            <person name="Christeller J.T."/>
            <person name="Coppin C.W."/>
            <person name="Downes S.J."/>
            <person name="Duan G."/>
            <person name="Farnsworth C.A."/>
            <person name="Good R.T."/>
            <person name="Han L.B."/>
            <person name="Han Y.C."/>
            <person name="Hatje K."/>
            <person name="Horne I."/>
            <person name="Huang Y.P."/>
            <person name="Hughes D.S."/>
            <person name="Jacquin-Joly E."/>
            <person name="James W."/>
            <person name="Jhangiani S."/>
            <person name="Kollmar M."/>
            <person name="Kuwar S.S."/>
            <person name="Li S."/>
            <person name="Liu N.Y."/>
            <person name="Maibeche M.T."/>
            <person name="Miller J.R."/>
            <person name="Montagne N."/>
            <person name="Perry T."/>
            <person name="Qu J."/>
            <person name="Song S.V."/>
            <person name="Sutton G.G."/>
            <person name="Vogel H."/>
            <person name="Walenz B.P."/>
            <person name="Xu W."/>
            <person name="Zhang H.J."/>
            <person name="Zou Z."/>
            <person name="Batterham P."/>
            <person name="Edwards O.R."/>
            <person name="Feyereisen R."/>
            <person name="Gibbs R.A."/>
            <person name="Heckel D.G."/>
            <person name="McGrath A."/>
            <person name="Robin C."/>
            <person name="Scherer S.E."/>
            <person name="Worley K.C."/>
            <person name="Wu Y.D."/>
        </authorList>
    </citation>
    <scope>NUCLEOTIDE SEQUENCE [LARGE SCALE GENOMIC DNA]</scope>
    <source>
        <strain evidence="1">Harm_GR_Male_#8</strain>
        <tissue evidence="1">Whole organism</tissue>
    </source>
</reference>
<evidence type="ECO:0000313" key="2">
    <source>
        <dbReference type="Proteomes" id="UP000249218"/>
    </source>
</evidence>
<protein>
    <submittedName>
        <fullName evidence="1">Uncharacterized protein</fullName>
    </submittedName>
</protein>
<evidence type="ECO:0000313" key="1">
    <source>
        <dbReference type="EMBL" id="PZC74014.1"/>
    </source>
</evidence>
<keyword evidence="2" id="KW-1185">Reference proteome</keyword>
<dbReference type="EMBL" id="KZ150073">
    <property type="protein sequence ID" value="PZC74014.1"/>
    <property type="molecule type" value="Genomic_DNA"/>
</dbReference>
<dbReference type="Proteomes" id="UP000249218">
    <property type="component" value="Unassembled WGS sequence"/>
</dbReference>
<dbReference type="AlphaFoldDB" id="A0A2W1BK41"/>
<accession>A0A2W1BK41</accession>
<organism evidence="1 2">
    <name type="scientific">Helicoverpa armigera</name>
    <name type="common">Cotton bollworm</name>
    <name type="synonym">Heliothis armigera</name>
    <dbReference type="NCBI Taxonomy" id="29058"/>
    <lineage>
        <taxon>Eukaryota</taxon>
        <taxon>Metazoa</taxon>
        <taxon>Ecdysozoa</taxon>
        <taxon>Arthropoda</taxon>
        <taxon>Hexapoda</taxon>
        <taxon>Insecta</taxon>
        <taxon>Pterygota</taxon>
        <taxon>Neoptera</taxon>
        <taxon>Endopterygota</taxon>
        <taxon>Lepidoptera</taxon>
        <taxon>Glossata</taxon>
        <taxon>Ditrysia</taxon>
        <taxon>Noctuoidea</taxon>
        <taxon>Noctuidae</taxon>
        <taxon>Heliothinae</taxon>
        <taxon>Helicoverpa</taxon>
    </lineage>
</organism>
<proteinExistence type="predicted"/>